<dbReference type="PROSITE" id="PS50887">
    <property type="entry name" value="GGDEF"/>
    <property type="match status" value="1"/>
</dbReference>
<dbReference type="InterPro" id="IPR052163">
    <property type="entry name" value="DGC-Regulatory_Protein"/>
</dbReference>
<dbReference type="CDD" id="cd01949">
    <property type="entry name" value="GGDEF"/>
    <property type="match status" value="1"/>
</dbReference>
<dbReference type="GO" id="GO:0007165">
    <property type="term" value="P:signal transduction"/>
    <property type="evidence" value="ECO:0007669"/>
    <property type="project" value="UniProtKB-ARBA"/>
</dbReference>
<dbReference type="STRING" id="44742.AXF13_10600"/>
<dbReference type="Gene3D" id="3.30.70.270">
    <property type="match status" value="1"/>
</dbReference>
<keyword evidence="7" id="KW-0418">Kinase</keyword>
<reference evidence="8" key="1">
    <citation type="submission" date="2016-02" db="EMBL/GenBank/DDBJ databases">
        <authorList>
            <person name="Holder M.E."/>
            <person name="Ajami N.J."/>
            <person name="Petrosino J.F."/>
        </authorList>
    </citation>
    <scope>NUCLEOTIDE SEQUENCE [LARGE SCALE GENOMIC DNA]</scope>
    <source>
        <strain evidence="8">CCUG 45958</strain>
    </source>
</reference>
<dbReference type="SMART" id="SM01079">
    <property type="entry name" value="CHASE"/>
    <property type="match status" value="1"/>
</dbReference>
<evidence type="ECO:0000313" key="8">
    <source>
        <dbReference type="Proteomes" id="UP000069241"/>
    </source>
</evidence>
<organism evidence="7 8">
    <name type="scientific">Desulfovibrio fairfieldensis</name>
    <dbReference type="NCBI Taxonomy" id="44742"/>
    <lineage>
        <taxon>Bacteria</taxon>
        <taxon>Pseudomonadati</taxon>
        <taxon>Thermodesulfobacteriota</taxon>
        <taxon>Desulfovibrionia</taxon>
        <taxon>Desulfovibrionales</taxon>
        <taxon>Desulfovibrionaceae</taxon>
        <taxon>Desulfovibrio</taxon>
    </lineage>
</organism>
<gene>
    <name evidence="7" type="ORF">AXF13_10600</name>
</gene>
<dbReference type="NCBIfam" id="TIGR00254">
    <property type="entry name" value="GGDEF"/>
    <property type="match status" value="1"/>
</dbReference>
<sequence>MPKVRPLHFPVFLTGVLLTIAFAVYAAWTSVDHRRTDALRTAEVYSARLETLLSGLFHKTDVLESVIIAGHGHIPETVFEDLARSLADGAGIRAIQYLPDGVVTYCYPREGNEAVIGTSVFTNPKRRADALLAVNSRGIVLSGPYSLFQGGLGLVARNPIFLTEADGQEKFWGFAVLILDLPEALKPVFLNALRQEGYAYRLHCRGEHGDDLTIAQGGVMPPGRPVDYGIQVPNHAWTLSLAPEGGWIGTKELPLHLGLGFVISGLCAVVAHQRREKERLLRQTAETDDLTGLFNRRKLNRIVDALCRAPQSAHFVFLYMDLNAFKACNDTLGHFWGDTVLKEFARRLRSALGPLAALARVGGDEFAAVAVTDGGRDAAPELLRRIRESLREPAMLDGAPYRISCSVGWAEFPAEGKNYETLMKTADARMYEDKRRNGTERAHGNAQA</sequence>
<dbReference type="Pfam" id="PF00990">
    <property type="entry name" value="GGDEF"/>
    <property type="match status" value="1"/>
</dbReference>
<evidence type="ECO:0000259" key="6">
    <source>
        <dbReference type="PROSITE" id="PS50887"/>
    </source>
</evidence>
<dbReference type="RefSeq" id="WP_062253159.1">
    <property type="nucleotide sequence ID" value="NZ_CP014229.1"/>
</dbReference>
<dbReference type="EMBL" id="CP014229">
    <property type="protein sequence ID" value="AMD90531.1"/>
    <property type="molecule type" value="Genomic_DNA"/>
</dbReference>
<dbReference type="AlphaFoldDB" id="A0A120KMD7"/>
<evidence type="ECO:0000256" key="4">
    <source>
        <dbReference type="ARBA" id="ARBA00023136"/>
    </source>
</evidence>
<evidence type="ECO:0000259" key="5">
    <source>
        <dbReference type="PROSITE" id="PS50839"/>
    </source>
</evidence>
<evidence type="ECO:0000256" key="2">
    <source>
        <dbReference type="ARBA" id="ARBA00022692"/>
    </source>
</evidence>
<dbReference type="GO" id="GO:0016020">
    <property type="term" value="C:membrane"/>
    <property type="evidence" value="ECO:0007669"/>
    <property type="project" value="UniProtKB-SubCell"/>
</dbReference>
<dbReference type="PANTHER" id="PTHR46663:SF2">
    <property type="entry name" value="GGDEF DOMAIN-CONTAINING PROTEIN"/>
    <property type="match status" value="1"/>
</dbReference>
<dbReference type="InterPro" id="IPR006189">
    <property type="entry name" value="CHASE_dom"/>
</dbReference>
<dbReference type="PANTHER" id="PTHR46663">
    <property type="entry name" value="DIGUANYLATE CYCLASE DGCT-RELATED"/>
    <property type="match status" value="1"/>
</dbReference>
<feature type="domain" description="CHASE" evidence="5">
    <location>
        <begin position="99"/>
        <end position="193"/>
    </location>
</feature>
<comment type="subcellular location">
    <subcellularLocation>
        <location evidence="1">Membrane</location>
    </subcellularLocation>
</comment>
<evidence type="ECO:0000256" key="1">
    <source>
        <dbReference type="ARBA" id="ARBA00004370"/>
    </source>
</evidence>
<dbReference type="Pfam" id="PF03924">
    <property type="entry name" value="CHASE"/>
    <property type="match status" value="1"/>
</dbReference>
<keyword evidence="2" id="KW-0812">Transmembrane</keyword>
<dbReference type="Proteomes" id="UP000069241">
    <property type="component" value="Chromosome"/>
</dbReference>
<dbReference type="SUPFAM" id="SSF55073">
    <property type="entry name" value="Nucleotide cyclase"/>
    <property type="match status" value="1"/>
</dbReference>
<name>A0A120KMD7_9BACT</name>
<dbReference type="InterPro" id="IPR042240">
    <property type="entry name" value="CHASE_sf"/>
</dbReference>
<dbReference type="InterPro" id="IPR043128">
    <property type="entry name" value="Rev_trsase/Diguanyl_cyclase"/>
</dbReference>
<dbReference type="InterPro" id="IPR000160">
    <property type="entry name" value="GGDEF_dom"/>
</dbReference>
<keyword evidence="8" id="KW-1185">Reference proteome</keyword>
<proteinExistence type="predicted"/>
<dbReference type="Gene3D" id="3.30.450.350">
    <property type="entry name" value="CHASE domain"/>
    <property type="match status" value="1"/>
</dbReference>
<dbReference type="GO" id="GO:0016301">
    <property type="term" value="F:kinase activity"/>
    <property type="evidence" value="ECO:0007669"/>
    <property type="project" value="UniProtKB-KW"/>
</dbReference>
<dbReference type="InterPro" id="IPR029787">
    <property type="entry name" value="Nucleotide_cyclase"/>
</dbReference>
<accession>A0A120KMD7</accession>
<dbReference type="PROSITE" id="PS50839">
    <property type="entry name" value="CHASE"/>
    <property type="match status" value="1"/>
</dbReference>
<evidence type="ECO:0000256" key="3">
    <source>
        <dbReference type="ARBA" id="ARBA00022989"/>
    </source>
</evidence>
<keyword evidence="4" id="KW-0472">Membrane</keyword>
<protein>
    <submittedName>
        <fullName evidence="7">Histidine kinase</fullName>
    </submittedName>
</protein>
<keyword evidence="3" id="KW-1133">Transmembrane helix</keyword>
<dbReference type="SMART" id="SM00267">
    <property type="entry name" value="GGDEF"/>
    <property type="match status" value="1"/>
</dbReference>
<dbReference type="KEGG" id="dfi:AXF13_10600"/>
<evidence type="ECO:0000313" key="7">
    <source>
        <dbReference type="EMBL" id="AMD90531.1"/>
    </source>
</evidence>
<feature type="domain" description="GGDEF" evidence="6">
    <location>
        <begin position="313"/>
        <end position="447"/>
    </location>
</feature>
<keyword evidence="7" id="KW-0808">Transferase</keyword>